<evidence type="ECO:0000256" key="1">
    <source>
        <dbReference type="ARBA" id="ARBA00004141"/>
    </source>
</evidence>
<dbReference type="OrthoDB" id="1588579at2759"/>
<feature type="domain" description="Sugar phosphate transporter" evidence="6">
    <location>
        <begin position="63"/>
        <end position="357"/>
    </location>
</feature>
<feature type="transmembrane region" description="Helical" evidence="5">
    <location>
        <begin position="94"/>
        <end position="114"/>
    </location>
</feature>
<comment type="subcellular location">
    <subcellularLocation>
        <location evidence="1">Membrane</location>
        <topology evidence="1">Multi-pass membrane protein</topology>
    </subcellularLocation>
</comment>
<feature type="transmembrane region" description="Helical" evidence="5">
    <location>
        <begin position="285"/>
        <end position="306"/>
    </location>
</feature>
<feature type="transmembrane region" description="Helical" evidence="5">
    <location>
        <begin position="340"/>
        <end position="359"/>
    </location>
</feature>
<sequence length="409" mass="47214">MNYKEYIDSPTLSEASTLINIDDSSDDVTLTNYDIHKKLDIKINTQNSIKDVLNNIIPSKETLKLGLLILGWYCSSALHSNFSKKVLKQYKHPVTMTYIQFISVVLYNLISHLLRFTELRPLSKYIIKQTLPISLFQIGGHLLNSYSLSLVSVNFVQTIKALSPLYIICIYRVLYHEKYSKQTYLSLIPLIFGVMLVCFNKSTFNIVGFMCASISCFIFAAQNVFTKKVLSGYKSKEEKLDKFNVLFYFSLQASIILTPWWLKVDGYNIMKNGLEIDNDVDKNRLLLNLFINTIFNFFQSCFAFTLIHRVNPVTYSITGLVKRIFVITITIIFFGDSVTFIQGIGIIITFIGLFLYNNARNKAKNENIKDILKEKYSKPSRRTFSLRHFINYNNSLPYSNKEISNEKIL</sequence>
<organism evidence="7 8">
    <name type="scientific">Neocallimastix californiae</name>
    <dbReference type="NCBI Taxonomy" id="1754190"/>
    <lineage>
        <taxon>Eukaryota</taxon>
        <taxon>Fungi</taxon>
        <taxon>Fungi incertae sedis</taxon>
        <taxon>Chytridiomycota</taxon>
        <taxon>Chytridiomycota incertae sedis</taxon>
        <taxon>Neocallimastigomycetes</taxon>
        <taxon>Neocallimastigales</taxon>
        <taxon>Neocallimastigaceae</taxon>
        <taxon>Neocallimastix</taxon>
    </lineage>
</organism>
<feature type="transmembrane region" description="Helical" evidence="5">
    <location>
        <begin position="245"/>
        <end position="262"/>
    </location>
</feature>
<dbReference type="STRING" id="1754190.A0A1Y2FAW4"/>
<evidence type="ECO:0000313" key="8">
    <source>
        <dbReference type="Proteomes" id="UP000193920"/>
    </source>
</evidence>
<name>A0A1Y2FAW4_9FUNG</name>
<evidence type="ECO:0000313" key="7">
    <source>
        <dbReference type="EMBL" id="ORY81072.1"/>
    </source>
</evidence>
<keyword evidence="2 5" id="KW-0812">Transmembrane</keyword>
<dbReference type="Proteomes" id="UP000193920">
    <property type="component" value="Unassembled WGS sequence"/>
</dbReference>
<feature type="transmembrane region" description="Helical" evidence="5">
    <location>
        <begin position="155"/>
        <end position="175"/>
    </location>
</feature>
<feature type="transmembrane region" description="Helical" evidence="5">
    <location>
        <begin position="182"/>
        <end position="200"/>
    </location>
</feature>
<comment type="caution">
    <text evidence="7">The sequence shown here is derived from an EMBL/GenBank/DDBJ whole genome shotgun (WGS) entry which is preliminary data.</text>
</comment>
<evidence type="ECO:0000256" key="2">
    <source>
        <dbReference type="ARBA" id="ARBA00022692"/>
    </source>
</evidence>
<dbReference type="Pfam" id="PF03151">
    <property type="entry name" value="TPT"/>
    <property type="match status" value="1"/>
</dbReference>
<dbReference type="GO" id="GO:0016020">
    <property type="term" value="C:membrane"/>
    <property type="evidence" value="ECO:0007669"/>
    <property type="project" value="UniProtKB-SubCell"/>
</dbReference>
<reference evidence="7 8" key="1">
    <citation type="submission" date="2016-08" db="EMBL/GenBank/DDBJ databases">
        <title>A Parts List for Fungal Cellulosomes Revealed by Comparative Genomics.</title>
        <authorList>
            <consortium name="DOE Joint Genome Institute"/>
            <person name="Haitjema C.H."/>
            <person name="Gilmore S.P."/>
            <person name="Henske J.K."/>
            <person name="Solomon K.V."/>
            <person name="De Groot R."/>
            <person name="Kuo A."/>
            <person name="Mondo S.J."/>
            <person name="Salamov A.A."/>
            <person name="Labutti K."/>
            <person name="Zhao Z."/>
            <person name="Chiniquy J."/>
            <person name="Barry K."/>
            <person name="Brewer H.M."/>
            <person name="Purvine S.O."/>
            <person name="Wright A.T."/>
            <person name="Boxma B."/>
            <person name="Van Alen T."/>
            <person name="Hackstein J.H."/>
            <person name="Baker S.E."/>
            <person name="Grigoriev I.V."/>
            <person name="O'Malley M.A."/>
        </authorList>
    </citation>
    <scope>NUCLEOTIDE SEQUENCE [LARGE SCALE GENOMIC DNA]</scope>
    <source>
        <strain evidence="7 8">G1</strain>
    </source>
</reference>
<keyword evidence="4 5" id="KW-0472">Membrane</keyword>
<feature type="transmembrane region" description="Helical" evidence="5">
    <location>
        <begin position="313"/>
        <end position="334"/>
    </location>
</feature>
<dbReference type="InterPro" id="IPR004853">
    <property type="entry name" value="Sugar_P_trans_dom"/>
</dbReference>
<evidence type="ECO:0000259" key="6">
    <source>
        <dbReference type="Pfam" id="PF03151"/>
    </source>
</evidence>
<keyword evidence="3 5" id="KW-1133">Transmembrane helix</keyword>
<dbReference type="PANTHER" id="PTHR11132">
    <property type="entry name" value="SOLUTE CARRIER FAMILY 35"/>
    <property type="match status" value="1"/>
</dbReference>
<evidence type="ECO:0000256" key="4">
    <source>
        <dbReference type="ARBA" id="ARBA00023136"/>
    </source>
</evidence>
<feature type="transmembrane region" description="Helical" evidence="5">
    <location>
        <begin position="206"/>
        <end position="225"/>
    </location>
</feature>
<dbReference type="EMBL" id="MCOG01000011">
    <property type="protein sequence ID" value="ORY81072.1"/>
    <property type="molecule type" value="Genomic_DNA"/>
</dbReference>
<keyword evidence="8" id="KW-1185">Reference proteome</keyword>
<dbReference type="InterPro" id="IPR037185">
    <property type="entry name" value="EmrE-like"/>
</dbReference>
<accession>A0A1Y2FAW4</accession>
<dbReference type="SUPFAM" id="SSF103481">
    <property type="entry name" value="Multidrug resistance efflux transporter EmrE"/>
    <property type="match status" value="2"/>
</dbReference>
<dbReference type="AlphaFoldDB" id="A0A1Y2FAW4"/>
<evidence type="ECO:0000256" key="5">
    <source>
        <dbReference type="SAM" id="Phobius"/>
    </source>
</evidence>
<dbReference type="InterPro" id="IPR050186">
    <property type="entry name" value="TPT_transporter"/>
</dbReference>
<proteinExistence type="predicted"/>
<evidence type="ECO:0000256" key="3">
    <source>
        <dbReference type="ARBA" id="ARBA00022989"/>
    </source>
</evidence>
<protein>
    <submittedName>
        <fullName evidence="7">TPT-domain-containing protein</fullName>
    </submittedName>
</protein>
<gene>
    <name evidence="7" type="ORF">LY90DRAFT_375902</name>
</gene>